<keyword evidence="11 17" id="KW-0133">Cell shape</keyword>
<evidence type="ECO:0000256" key="11">
    <source>
        <dbReference type="ARBA" id="ARBA00022960"/>
    </source>
</evidence>
<evidence type="ECO:0000256" key="9">
    <source>
        <dbReference type="ARBA" id="ARBA00022827"/>
    </source>
</evidence>
<dbReference type="Gene3D" id="3.30.465.10">
    <property type="match status" value="1"/>
</dbReference>
<name>A0ABQ3R1K6_9ACTN</name>
<evidence type="ECO:0000256" key="10">
    <source>
        <dbReference type="ARBA" id="ARBA00022857"/>
    </source>
</evidence>
<organism evidence="20 21">
    <name type="scientific">Streptomyces violascens</name>
    <dbReference type="NCBI Taxonomy" id="67381"/>
    <lineage>
        <taxon>Bacteria</taxon>
        <taxon>Bacillati</taxon>
        <taxon>Actinomycetota</taxon>
        <taxon>Actinomycetes</taxon>
        <taxon>Kitasatosporales</taxon>
        <taxon>Streptomycetaceae</taxon>
        <taxon>Streptomyces</taxon>
    </lineage>
</organism>
<accession>A0ABQ3R1K6</accession>
<keyword evidence="8 17" id="KW-0285">Flavoprotein</keyword>
<evidence type="ECO:0000256" key="13">
    <source>
        <dbReference type="ARBA" id="ARBA00023002"/>
    </source>
</evidence>
<evidence type="ECO:0000256" key="6">
    <source>
        <dbReference type="ARBA" id="ARBA00022490"/>
    </source>
</evidence>
<dbReference type="PANTHER" id="PTHR21071:SF4">
    <property type="entry name" value="UDP-N-ACETYLENOLPYRUVOYLGLUCOSAMINE REDUCTASE"/>
    <property type="match status" value="1"/>
</dbReference>
<keyword evidence="12 17" id="KW-0573">Peptidoglycan synthesis</keyword>
<dbReference type="Pfam" id="PF02873">
    <property type="entry name" value="MurB_C"/>
    <property type="match status" value="1"/>
</dbReference>
<reference evidence="20" key="1">
    <citation type="submission" date="2024-05" db="EMBL/GenBank/DDBJ databases">
        <title>Whole genome shotgun sequence of Streptomyces violascens NBRC 12920.</title>
        <authorList>
            <person name="Komaki H."/>
            <person name="Tamura T."/>
        </authorList>
    </citation>
    <scope>NUCLEOTIDE SEQUENCE</scope>
    <source>
        <strain evidence="20">NBRC 12920</strain>
    </source>
</reference>
<comment type="cofactor">
    <cofactor evidence="1 17">
        <name>FAD</name>
        <dbReference type="ChEBI" id="CHEBI:57692"/>
    </cofactor>
</comment>
<dbReference type="HAMAP" id="MF_00037">
    <property type="entry name" value="MurB"/>
    <property type="match status" value="1"/>
</dbReference>
<comment type="subcellular location">
    <subcellularLocation>
        <location evidence="3 17">Cytoplasm</location>
    </subcellularLocation>
</comment>
<evidence type="ECO:0000313" key="20">
    <source>
        <dbReference type="EMBL" id="GHI43421.1"/>
    </source>
</evidence>
<dbReference type="Gene3D" id="3.30.43.10">
    <property type="entry name" value="Uridine Diphospho-n-acetylenolpyruvylglucosamine Reductase, domain 2"/>
    <property type="match status" value="1"/>
</dbReference>
<evidence type="ECO:0000256" key="7">
    <source>
        <dbReference type="ARBA" id="ARBA00022618"/>
    </source>
</evidence>
<comment type="pathway">
    <text evidence="4 17">Cell wall biogenesis; peptidoglycan biosynthesis.</text>
</comment>
<keyword evidence="21" id="KW-1185">Reference proteome</keyword>
<dbReference type="EC" id="1.3.1.98" evidence="17"/>
<dbReference type="SUPFAM" id="SSF56176">
    <property type="entry name" value="FAD-binding/transporter-associated domain-like"/>
    <property type="match status" value="1"/>
</dbReference>
<keyword evidence="13 17" id="KW-0560">Oxidoreductase</keyword>
<dbReference type="InterPro" id="IPR016166">
    <property type="entry name" value="FAD-bd_PCMH"/>
</dbReference>
<dbReference type="Pfam" id="PF01565">
    <property type="entry name" value="FAD_binding_4"/>
    <property type="match status" value="1"/>
</dbReference>
<feature type="active site" evidence="17">
    <location>
        <position position="422"/>
    </location>
</feature>
<evidence type="ECO:0000256" key="16">
    <source>
        <dbReference type="ARBA" id="ARBA00048914"/>
    </source>
</evidence>
<dbReference type="PROSITE" id="PS51387">
    <property type="entry name" value="FAD_PCMH"/>
    <property type="match status" value="1"/>
</dbReference>
<evidence type="ECO:0000313" key="21">
    <source>
        <dbReference type="Proteomes" id="UP001050808"/>
    </source>
</evidence>
<keyword evidence="15 17" id="KW-0961">Cell wall biogenesis/degradation</keyword>
<sequence length="430" mass="44733">MRRYPAAFTPPPPGSALRTGDAAAPAHDICPHGRPKGGAAPTGRHPTPDPRAAQPHGPAPHSRPQGGAAPPGRPRTLDPVQELHDAPLAPLTTLRLGGPADRLVTAVTDAEVVDAVREADDSGTPLLVIGGGSNLLIGDKGFAGTALRIATRGFELDGTRLELAAGEVWSDAVARSVEAGLAGIECLAGIPGSAGATPIQNVGAYGQEVSSTITHVVAYDRLDRTTVTIPNAECDFSYRNSRFKQHPDRYVVLRVVFELEDAGGLSAPVKYAETARTLGVEPGDRVPAATARETVLKLRAGKGMVLDPEDHDTWSAGSFFTNPILPNEAYAAFVARAQERLGADVTPPAWPVGADRTKTSAAWLIDKAGFTKGYGTGPARISTKHTLALTNRGGATTEDLLALAREVVAGVELAFGVTLVNEPVAVGVEV</sequence>
<dbReference type="PANTHER" id="PTHR21071">
    <property type="entry name" value="UDP-N-ACETYLENOLPYRUVOYLGLUCOSAMINE REDUCTASE"/>
    <property type="match status" value="1"/>
</dbReference>
<comment type="caution">
    <text evidence="20">The sequence shown here is derived from an EMBL/GenBank/DDBJ whole genome shotgun (WGS) entry which is preliminary data.</text>
</comment>
<evidence type="ECO:0000259" key="19">
    <source>
        <dbReference type="PROSITE" id="PS51387"/>
    </source>
</evidence>
<feature type="region of interest" description="Disordered" evidence="18">
    <location>
        <begin position="1"/>
        <end position="79"/>
    </location>
</feature>
<dbReference type="SUPFAM" id="SSF56194">
    <property type="entry name" value="Uridine diphospho-N-Acetylenolpyruvylglucosamine reductase, MurB, C-terminal domain"/>
    <property type="match status" value="1"/>
</dbReference>
<evidence type="ECO:0000256" key="1">
    <source>
        <dbReference type="ARBA" id="ARBA00001974"/>
    </source>
</evidence>
<dbReference type="InterPro" id="IPR016167">
    <property type="entry name" value="FAD-bd_PCMH_sub1"/>
</dbReference>
<dbReference type="InterPro" id="IPR003170">
    <property type="entry name" value="MurB"/>
</dbReference>
<evidence type="ECO:0000256" key="4">
    <source>
        <dbReference type="ARBA" id="ARBA00004752"/>
    </source>
</evidence>
<dbReference type="InterPro" id="IPR006094">
    <property type="entry name" value="Oxid_FAD_bind_N"/>
</dbReference>
<dbReference type="InterPro" id="IPR011601">
    <property type="entry name" value="MurB_C"/>
</dbReference>
<keyword evidence="9 17" id="KW-0274">FAD</keyword>
<evidence type="ECO:0000256" key="14">
    <source>
        <dbReference type="ARBA" id="ARBA00023306"/>
    </source>
</evidence>
<comment type="catalytic activity">
    <reaction evidence="16 17">
        <text>UDP-N-acetyl-alpha-D-muramate + NADP(+) = UDP-N-acetyl-3-O-(1-carboxyvinyl)-alpha-D-glucosamine + NADPH + H(+)</text>
        <dbReference type="Rhea" id="RHEA:12248"/>
        <dbReference type="ChEBI" id="CHEBI:15378"/>
        <dbReference type="ChEBI" id="CHEBI:57783"/>
        <dbReference type="ChEBI" id="CHEBI:58349"/>
        <dbReference type="ChEBI" id="CHEBI:68483"/>
        <dbReference type="ChEBI" id="CHEBI:70757"/>
        <dbReference type="EC" id="1.3.1.98"/>
    </reaction>
</comment>
<dbReference type="NCBIfam" id="NF010478">
    <property type="entry name" value="PRK13903.1"/>
    <property type="match status" value="1"/>
</dbReference>
<comment type="function">
    <text evidence="2 17">Cell wall formation.</text>
</comment>
<feature type="domain" description="FAD-binding PCMH-type" evidence="19">
    <location>
        <begin position="96"/>
        <end position="262"/>
    </location>
</feature>
<keyword evidence="6 17" id="KW-0963">Cytoplasm</keyword>
<dbReference type="Gene3D" id="3.90.78.10">
    <property type="entry name" value="UDP-N-acetylenolpyruvoylglucosamine reductase, C-terminal domain"/>
    <property type="match status" value="1"/>
</dbReference>
<keyword evidence="14 17" id="KW-0131">Cell cycle</keyword>
<evidence type="ECO:0000256" key="17">
    <source>
        <dbReference type="HAMAP-Rule" id="MF_00037"/>
    </source>
</evidence>
<keyword evidence="7 17" id="KW-0132">Cell division</keyword>
<dbReference type="InterPro" id="IPR016169">
    <property type="entry name" value="FAD-bd_PCMH_sub2"/>
</dbReference>
<dbReference type="EMBL" id="BNDY01000020">
    <property type="protein sequence ID" value="GHI43421.1"/>
    <property type="molecule type" value="Genomic_DNA"/>
</dbReference>
<comment type="similarity">
    <text evidence="5 17">Belongs to the MurB family.</text>
</comment>
<keyword evidence="10 17" id="KW-0521">NADP</keyword>
<dbReference type="Proteomes" id="UP001050808">
    <property type="component" value="Unassembled WGS sequence"/>
</dbReference>
<feature type="active site" evidence="17">
    <location>
        <position position="239"/>
    </location>
</feature>
<evidence type="ECO:0000256" key="18">
    <source>
        <dbReference type="SAM" id="MobiDB-lite"/>
    </source>
</evidence>
<feature type="active site" description="Proton donor" evidence="17">
    <location>
        <position position="318"/>
    </location>
</feature>
<evidence type="ECO:0000256" key="12">
    <source>
        <dbReference type="ARBA" id="ARBA00022984"/>
    </source>
</evidence>
<proteinExistence type="inferred from homology"/>
<dbReference type="NCBIfam" id="TIGR00179">
    <property type="entry name" value="murB"/>
    <property type="match status" value="1"/>
</dbReference>
<evidence type="ECO:0000256" key="2">
    <source>
        <dbReference type="ARBA" id="ARBA00003921"/>
    </source>
</evidence>
<evidence type="ECO:0000256" key="8">
    <source>
        <dbReference type="ARBA" id="ARBA00022630"/>
    </source>
</evidence>
<gene>
    <name evidence="17 20" type="primary">murB</name>
    <name evidence="20" type="ORF">Sviol_78290</name>
</gene>
<dbReference type="InterPro" id="IPR036635">
    <property type="entry name" value="MurB_C_sf"/>
</dbReference>
<evidence type="ECO:0000256" key="5">
    <source>
        <dbReference type="ARBA" id="ARBA00010485"/>
    </source>
</evidence>
<evidence type="ECO:0000256" key="3">
    <source>
        <dbReference type="ARBA" id="ARBA00004496"/>
    </source>
</evidence>
<evidence type="ECO:0000256" key="15">
    <source>
        <dbReference type="ARBA" id="ARBA00023316"/>
    </source>
</evidence>
<protein>
    <recommendedName>
        <fullName evidence="17">UDP-N-acetylenolpyruvoylglucosamine reductase</fullName>
        <ecNumber evidence="17">1.3.1.98</ecNumber>
    </recommendedName>
    <alternativeName>
        <fullName evidence="17">UDP-N-acetylmuramate dehydrogenase</fullName>
    </alternativeName>
</protein>
<dbReference type="InterPro" id="IPR036318">
    <property type="entry name" value="FAD-bd_PCMH-like_sf"/>
</dbReference>